<dbReference type="PANTHER" id="PTHR46901:SF2">
    <property type="entry name" value="GH04942P"/>
    <property type="match status" value="1"/>
</dbReference>
<feature type="region of interest" description="Disordered" evidence="1">
    <location>
        <begin position="1293"/>
        <end position="1313"/>
    </location>
</feature>
<feature type="region of interest" description="Disordered" evidence="1">
    <location>
        <begin position="1656"/>
        <end position="1682"/>
    </location>
</feature>
<feature type="domain" description="SEA" evidence="2">
    <location>
        <begin position="415"/>
        <end position="537"/>
    </location>
</feature>
<dbReference type="Proteomes" id="UP000828390">
    <property type="component" value="Unassembled WGS sequence"/>
</dbReference>
<dbReference type="InterPro" id="IPR000082">
    <property type="entry name" value="SEA_dom"/>
</dbReference>
<dbReference type="InterPro" id="IPR005018">
    <property type="entry name" value="DOMON_domain"/>
</dbReference>
<name>A0A9D4H9B6_DREPO</name>
<evidence type="ECO:0000313" key="4">
    <source>
        <dbReference type="EMBL" id="KAH3832051.1"/>
    </source>
</evidence>
<dbReference type="Pfam" id="PF03351">
    <property type="entry name" value="DOMON"/>
    <property type="match status" value="1"/>
</dbReference>
<dbReference type="InterPro" id="IPR045266">
    <property type="entry name" value="DOH_DOMON"/>
</dbReference>
<evidence type="ECO:0000313" key="5">
    <source>
        <dbReference type="Proteomes" id="UP000828390"/>
    </source>
</evidence>
<dbReference type="CDD" id="cd09631">
    <property type="entry name" value="DOMON_DOH"/>
    <property type="match status" value="1"/>
</dbReference>
<feature type="region of interest" description="Disordered" evidence="1">
    <location>
        <begin position="244"/>
        <end position="267"/>
    </location>
</feature>
<keyword evidence="5" id="KW-1185">Reference proteome</keyword>
<reference evidence="4" key="2">
    <citation type="submission" date="2020-11" db="EMBL/GenBank/DDBJ databases">
        <authorList>
            <person name="McCartney M.A."/>
            <person name="Auch B."/>
            <person name="Kono T."/>
            <person name="Mallez S."/>
            <person name="Becker A."/>
            <person name="Gohl D.M."/>
            <person name="Silverstein K.A.T."/>
            <person name="Koren S."/>
            <person name="Bechman K.B."/>
            <person name="Herman A."/>
            <person name="Abrahante J.E."/>
            <person name="Garbe J."/>
        </authorList>
    </citation>
    <scope>NUCLEOTIDE SEQUENCE</scope>
    <source>
        <strain evidence="4">Duluth1</strain>
        <tissue evidence="4">Whole animal</tissue>
    </source>
</reference>
<feature type="compositionally biased region" description="Polar residues" evidence="1">
    <location>
        <begin position="1178"/>
        <end position="1194"/>
    </location>
</feature>
<comment type="caution">
    <text evidence="4">The sequence shown here is derived from an EMBL/GenBank/DDBJ whole genome shotgun (WGS) entry which is preliminary data.</text>
</comment>
<dbReference type="PROSITE" id="PS50024">
    <property type="entry name" value="SEA"/>
    <property type="match status" value="3"/>
</dbReference>
<feature type="domain" description="DOMON" evidence="3">
    <location>
        <begin position="1"/>
        <end position="74"/>
    </location>
</feature>
<dbReference type="EMBL" id="JAIWYP010000004">
    <property type="protein sequence ID" value="KAH3832051.1"/>
    <property type="molecule type" value="Genomic_DNA"/>
</dbReference>
<dbReference type="PROSITE" id="PS50836">
    <property type="entry name" value="DOMON"/>
    <property type="match status" value="1"/>
</dbReference>
<proteinExistence type="predicted"/>
<feature type="domain" description="SEA" evidence="2">
    <location>
        <begin position="268"/>
        <end position="392"/>
    </location>
</feature>
<feature type="region of interest" description="Disordered" evidence="1">
    <location>
        <begin position="1599"/>
        <end position="1635"/>
    </location>
</feature>
<dbReference type="PANTHER" id="PTHR46901">
    <property type="entry name" value="GH04942P"/>
    <property type="match status" value="1"/>
</dbReference>
<feature type="region of interest" description="Disordered" evidence="1">
    <location>
        <begin position="1127"/>
        <end position="1194"/>
    </location>
</feature>
<evidence type="ECO:0000259" key="2">
    <source>
        <dbReference type="PROSITE" id="PS50024"/>
    </source>
</evidence>
<evidence type="ECO:0000259" key="3">
    <source>
        <dbReference type="PROSITE" id="PS50836"/>
    </source>
</evidence>
<feature type="compositionally biased region" description="Polar residues" evidence="1">
    <location>
        <begin position="1127"/>
        <end position="1138"/>
    </location>
</feature>
<feature type="region of interest" description="Disordered" evidence="1">
    <location>
        <begin position="1485"/>
        <end position="1506"/>
    </location>
</feature>
<feature type="compositionally biased region" description="Basic and acidic residues" evidence="1">
    <location>
        <begin position="1304"/>
        <end position="1313"/>
    </location>
</feature>
<feature type="region of interest" description="Disordered" evidence="1">
    <location>
        <begin position="389"/>
        <end position="413"/>
    </location>
</feature>
<gene>
    <name evidence="4" type="ORF">DPMN_105327</name>
</gene>
<accession>A0A9D4H9B6</accession>
<protein>
    <submittedName>
        <fullName evidence="4">Uncharacterized protein</fullName>
    </submittedName>
</protein>
<sequence>MMAWMENGKPVVSDRHITSYSQPIVDVAQNIKLIDGSVMNGMTSVTFARPLVTGDADDFNFNATSCAYVLVSWGGSVSGRGPSAYLGKHAQSQSTGLRRCFGREPGLPTDAPIGPTGKPPNRLTLKRRVPFTLKLPIAWDDAYGTSYSSLAKGLKSDILPSLKNIFLNMDGYRNVTVNRFRKVDDPNTVYVDSDTLMERSGPSAPEIEAGMRKSVSDRLQQLVAAEPAALGPYPLSKDYLVGTPESGESTGVSTGAPPGLTGQPPNWMTLKRRVPFTLKLPIRWNDAYGTYNSSLATGLRSDILPSLKNIFINTNGYQNVTVNRFRKGDDPNAVYVDSDILMERSGPSVPEVEAGMRKSVSDRLQQLVAAEPAALGAYPLSKEYLVGAPESDAPTGVSTGTPPGPSGQPHNLMPLKRRVPFTLKLPIRWNDAYGTSYSSLANGLRSDILPSLKNIFRNMDGYQTVTVNRFRKGDDPNTVYVESDTLMERSGPSVPEVEAGMRKSVSDRLQQLVAPEPAALGPYPLSKEFLVGAPESGSPPGPSTLPPNWVTLKRRVPFTLKLPIAWDDAYGTYTSSPATGLRSDILPSLKNIFLDMDGYRNVTVNRFRKEDDPNNVYVDSDTLMERSGPSAPEVEAGMQKSVSDRLAQFVAADPAALGAYPMSEEYSVGAPESGPPAPWITIKRDVPFTLKLPIGWKDGYGSDNSSLAQGLRGEILPSLKNIFIDVNGYQDVQVKGFRADKDDPETVYVDSTAKMERAGPSVPEVEAGMRKSVSDRLEQFVAAPAPALGAYPLSQAYLVGAPAPGPAKDWVTIERDVPFTLKLPMAWKEEYGSPDSGVAQGLKADLTPGLKDLFNGMDGYKDVKVKGFRAGEDPETVYVDSTAQMLRSGPSAPEVEGGMRKSVSDRLGDFVAGEPGKPAALGGHPVDDTFTVGDPQPVIGGPMDPAAASGPSPLSTLGEIIIALAVVGLLFLALLALATCLKRCLAARHFRRMSQVAYGEKNHGFEGSNLGLSSPYTELPNGTSALTGEPNYNMAHRGSTASQGLYIVPSSVAGYQNSRKLSQDTNGFLHTAHSSANGQARMSSGDIFGSGSQARMSSGEILGSSSQARMSSGDILGSGGQARISSGESYGYSQSRMSSGDILGSGSQARMSSGDILGSSSQARMSSGDILGSGGQARISSGESYGNNQSRMSSGNVLSLNQARMSSGEALGYNQTRMSSGDVLHSNQARILANEALGYNQARMSSGDVVDSSNARMISASNAQGYSQARKASTVMFSTTENRKSSAAHLLGNGHAMKSSSDGFSHRSNEHRSSAAHLLGNAQAIKSSGEGFVHGSNEHMSSAETDDFNQARKASTIIIDSSNRKRSLGDILEQSQAGKSSALVLGSGEQRVSSGDILGTSAARRPALYNRKQSNAVTVETREYFRSAEAPTSSDAKYLKSGQFATVKSAQYIHGGDTISGDDLRLIINEEPTVTKNSRYFESTEMVSGGDSSHSEHAFGNRESAQRGSVAYVRGGEIGESSTDVKYVLMGEQAMSEDLKYLESHGGAISGGREFDYDMDGEPIVITGIHSKEESKIGASSGKSIVSGVTGAAFCSVGTTSGERRTSSSGTEAKYVFREEHSSSGGDPKYMQSNGGVNSVGDVRYVYFDKNIPLDNSESMQKKADSHDSSYMRSYRSESRQY</sequence>
<feature type="domain" description="SEA" evidence="2">
    <location>
        <begin position="123"/>
        <end position="247"/>
    </location>
</feature>
<organism evidence="4 5">
    <name type="scientific">Dreissena polymorpha</name>
    <name type="common">Zebra mussel</name>
    <name type="synonym">Mytilus polymorpha</name>
    <dbReference type="NCBI Taxonomy" id="45954"/>
    <lineage>
        <taxon>Eukaryota</taxon>
        <taxon>Metazoa</taxon>
        <taxon>Spiralia</taxon>
        <taxon>Lophotrochozoa</taxon>
        <taxon>Mollusca</taxon>
        <taxon>Bivalvia</taxon>
        <taxon>Autobranchia</taxon>
        <taxon>Heteroconchia</taxon>
        <taxon>Euheterodonta</taxon>
        <taxon>Imparidentia</taxon>
        <taxon>Neoheterodontei</taxon>
        <taxon>Myida</taxon>
        <taxon>Dreissenoidea</taxon>
        <taxon>Dreissenidae</taxon>
        <taxon>Dreissena</taxon>
    </lineage>
</organism>
<evidence type="ECO:0000256" key="1">
    <source>
        <dbReference type="SAM" id="MobiDB-lite"/>
    </source>
</evidence>
<feature type="region of interest" description="Disordered" evidence="1">
    <location>
        <begin position="1328"/>
        <end position="1348"/>
    </location>
</feature>
<reference evidence="4" key="1">
    <citation type="journal article" date="2019" name="bioRxiv">
        <title>The Genome of the Zebra Mussel, Dreissena polymorpha: A Resource for Invasive Species Research.</title>
        <authorList>
            <person name="McCartney M.A."/>
            <person name="Auch B."/>
            <person name="Kono T."/>
            <person name="Mallez S."/>
            <person name="Zhang Y."/>
            <person name="Obille A."/>
            <person name="Becker A."/>
            <person name="Abrahante J.E."/>
            <person name="Garbe J."/>
            <person name="Badalamenti J.P."/>
            <person name="Herman A."/>
            <person name="Mangelson H."/>
            <person name="Liachko I."/>
            <person name="Sullivan S."/>
            <person name="Sone E.D."/>
            <person name="Koren S."/>
            <person name="Silverstein K.A.T."/>
            <person name="Beckman K.B."/>
            <person name="Gohl D.M."/>
        </authorList>
    </citation>
    <scope>NUCLEOTIDE SEQUENCE</scope>
    <source>
        <strain evidence="4">Duluth1</strain>
        <tissue evidence="4">Whole animal</tissue>
    </source>
</reference>
<feature type="compositionally biased region" description="Basic and acidic residues" evidence="1">
    <location>
        <begin position="1660"/>
        <end position="1682"/>
    </location>
</feature>